<feature type="transmembrane region" description="Helical" evidence="2">
    <location>
        <begin position="701"/>
        <end position="724"/>
    </location>
</feature>
<feature type="transmembrane region" description="Helical" evidence="2">
    <location>
        <begin position="50"/>
        <end position="69"/>
    </location>
</feature>
<protein>
    <recommendedName>
        <fullName evidence="3">Major facilitator superfamily (MFS) profile domain-containing protein</fullName>
    </recommendedName>
</protein>
<dbReference type="GO" id="GO:0022857">
    <property type="term" value="F:transmembrane transporter activity"/>
    <property type="evidence" value="ECO:0007669"/>
    <property type="project" value="InterPro"/>
</dbReference>
<organism evidence="4 5">
    <name type="scientific">Caenorhabditis briggsae</name>
    <dbReference type="NCBI Taxonomy" id="6238"/>
    <lineage>
        <taxon>Eukaryota</taxon>
        <taxon>Metazoa</taxon>
        <taxon>Ecdysozoa</taxon>
        <taxon>Nematoda</taxon>
        <taxon>Chromadorea</taxon>
        <taxon>Rhabditida</taxon>
        <taxon>Rhabditina</taxon>
        <taxon>Rhabditomorpha</taxon>
        <taxon>Rhabditoidea</taxon>
        <taxon>Rhabditidae</taxon>
        <taxon>Peloderinae</taxon>
        <taxon>Caenorhabditis</taxon>
    </lineage>
</organism>
<dbReference type="InterPro" id="IPR036259">
    <property type="entry name" value="MFS_trans_sf"/>
</dbReference>
<dbReference type="Proteomes" id="UP000829354">
    <property type="component" value="Chromosome IV"/>
</dbReference>
<dbReference type="EMBL" id="CP092623">
    <property type="protein sequence ID" value="UMM27586.1"/>
    <property type="molecule type" value="Genomic_DNA"/>
</dbReference>
<feature type="transmembrane region" description="Helical" evidence="2">
    <location>
        <begin position="736"/>
        <end position="757"/>
    </location>
</feature>
<feature type="domain" description="Major facilitator superfamily (MFS) profile" evidence="3">
    <location>
        <begin position="1"/>
        <end position="397"/>
    </location>
</feature>
<dbReference type="PANTHER" id="PTHR45757">
    <property type="entry name" value="PROTEIN CBG23364-RELATED"/>
    <property type="match status" value="1"/>
</dbReference>
<evidence type="ECO:0000256" key="1">
    <source>
        <dbReference type="ARBA" id="ARBA00004141"/>
    </source>
</evidence>
<evidence type="ECO:0000256" key="2">
    <source>
        <dbReference type="SAM" id="Phobius"/>
    </source>
</evidence>
<feature type="transmembrane region" description="Helical" evidence="2">
    <location>
        <begin position="796"/>
        <end position="820"/>
    </location>
</feature>
<dbReference type="PROSITE" id="PS50850">
    <property type="entry name" value="MFS"/>
    <property type="match status" value="2"/>
</dbReference>
<feature type="transmembrane region" description="Helical" evidence="2">
    <location>
        <begin position="832"/>
        <end position="852"/>
    </location>
</feature>
<feature type="transmembrane region" description="Helical" evidence="2">
    <location>
        <begin position="337"/>
        <end position="362"/>
    </location>
</feature>
<evidence type="ECO:0000259" key="3">
    <source>
        <dbReference type="PROSITE" id="PS50850"/>
    </source>
</evidence>
<dbReference type="Pfam" id="PF07690">
    <property type="entry name" value="MFS_1"/>
    <property type="match status" value="2"/>
</dbReference>
<comment type="subcellular location">
    <subcellularLocation>
        <location evidence="1">Membrane</location>
        <topology evidence="1">Multi-pass membrane protein</topology>
    </subcellularLocation>
</comment>
<keyword evidence="2" id="KW-1133">Transmembrane helix</keyword>
<dbReference type="InterPro" id="IPR011701">
    <property type="entry name" value="MFS"/>
</dbReference>
<gene>
    <name evidence="4" type="ORF">L5515_010822</name>
</gene>
<feature type="transmembrane region" description="Helical" evidence="2">
    <location>
        <begin position="23"/>
        <end position="43"/>
    </location>
</feature>
<feature type="transmembrane region" description="Helical" evidence="2">
    <location>
        <begin position="277"/>
        <end position="298"/>
    </location>
</feature>
<feature type="transmembrane region" description="Helical" evidence="2">
    <location>
        <begin position="763"/>
        <end position="784"/>
    </location>
</feature>
<proteinExistence type="predicted"/>
<dbReference type="PANTHER" id="PTHR45757:SF4">
    <property type="entry name" value="MAJOR FACILITATOR SUPERFAMILY (MFS) PROFILE DOMAIN-CONTAINING PROTEIN"/>
    <property type="match status" value="1"/>
</dbReference>
<feature type="transmembrane region" description="Helical" evidence="2">
    <location>
        <begin position="75"/>
        <end position="98"/>
    </location>
</feature>
<feature type="transmembrane region" description="Helical" evidence="2">
    <location>
        <begin position="602"/>
        <end position="621"/>
    </location>
</feature>
<feature type="transmembrane region" description="Helical" evidence="2">
    <location>
        <begin position="374"/>
        <end position="393"/>
    </location>
</feature>
<reference evidence="4 5" key="1">
    <citation type="submission" date="2022-04" db="EMBL/GenBank/DDBJ databases">
        <title>Chromosome-level reference genomes for two strains of Caenorhabditis briggsae: an improved platform for comparative genomics.</title>
        <authorList>
            <person name="Stevens L."/>
            <person name="Andersen E."/>
        </authorList>
    </citation>
    <scope>NUCLEOTIDE SEQUENCE [LARGE SCALE GENOMIC DNA]</scope>
    <source>
        <strain evidence="4">VX34</strain>
        <tissue evidence="4">Whole-organism</tissue>
    </source>
</reference>
<dbReference type="InterPro" id="IPR020846">
    <property type="entry name" value="MFS_dom"/>
</dbReference>
<feature type="transmembrane region" description="Helical" evidence="2">
    <location>
        <begin position="206"/>
        <end position="228"/>
    </location>
</feature>
<name>A0AAE9JFL4_CAEBR</name>
<dbReference type="AlphaFoldDB" id="A0AAE9JFL4"/>
<evidence type="ECO:0000313" key="5">
    <source>
        <dbReference type="Proteomes" id="UP000829354"/>
    </source>
</evidence>
<feature type="transmembrane region" description="Helical" evidence="2">
    <location>
        <begin position="145"/>
        <end position="163"/>
    </location>
</feature>
<feature type="transmembrane region" description="Helical" evidence="2">
    <location>
        <begin position="570"/>
        <end position="590"/>
    </location>
</feature>
<feature type="transmembrane region" description="Helical" evidence="2">
    <location>
        <begin position="665"/>
        <end position="689"/>
    </location>
</feature>
<dbReference type="Gene3D" id="1.20.1250.20">
    <property type="entry name" value="MFS general substrate transporter like domains"/>
    <property type="match status" value="4"/>
</dbReference>
<keyword evidence="2" id="KW-0472">Membrane</keyword>
<dbReference type="GO" id="GO:0016020">
    <property type="term" value="C:membrane"/>
    <property type="evidence" value="ECO:0007669"/>
    <property type="project" value="UniProtKB-SubCell"/>
</dbReference>
<sequence length="877" mass="97822">MTTTTENGTLKSAYDFNQTQKTYINWAVGFGTFLGTFPMNYLFVRIGARIPFFSAGFLSAVATGLTPFVAGQSMWIFVALRFMQGVAYSADFAAIGIVISKWAPLNETAIFIAILTSFTSISSIITSGVSGVLCASSTFGWKWSFYLHAVSGFILFIIWFFLYKDDPTLHKSVSSKELFKIQKNKSEAHIKDNKIVPYFKIFTSPVILTVWFCAFTELSTFILISQYAPAYFREVLGFDIVTIGLLNGIMTGIHIPFRFVCAFLSDKISFISEITKIHIFNTLAVGCVGISFIVFGFIPAKHNIMAVVCLAILECFMSFNSGGFYKCGTLHARQFSSTVISAIQFSKCIALITGPALINLFVSDESNQSRWSHVFMTLSATTFLANILSFVYFTDQPAEWTEKSKYSKKEQDVNYSKMINRLWGNYFRVVIVLVSFMCLVSVCSNYIIINFTFICMKDDFSETKIWNGTIKSAYDYTPIEKKHILWAVAFGTIVGIFPMNMLYVRCGARLAFFSAGVLSAITTGLTPWAASQSIWALVAFRFLQGVAYSADFAAIGIVISKWAPLDETAVFISTLTSFTSISSIITNGVSGVICESHLGWKWSFYFHAAACLAVFIIWALVYKDDPTLHKSVSAKELGKIQRNKSESHIKDDMEIPYVKIFTSPVVLTVWLCAFTELSTLILIATYAPIYFRSVLGFDIKIIGFYLGLMLAIHLPFRFVCAFLSDKTKCISEISKIHIFNTLAVGCVGISFIVFSQIPAEHNISAVVCLAVLECFTSFNCGGFYKCGTLHARQFSSIVISAIQFTKCISLFSGPALVAFFVTDETNQIQWSYVFFVLAGFTFLANILSFIFFTDQPAKWTEDGGVVKYSKKKEIVKI</sequence>
<feature type="transmembrane region" description="Helical" evidence="2">
    <location>
        <begin position="240"/>
        <end position="265"/>
    </location>
</feature>
<accession>A0AAE9JFL4</accession>
<evidence type="ECO:0000313" key="4">
    <source>
        <dbReference type="EMBL" id="UMM27586.1"/>
    </source>
</evidence>
<feature type="transmembrane region" description="Helical" evidence="2">
    <location>
        <begin position="110"/>
        <end position="133"/>
    </location>
</feature>
<feature type="transmembrane region" description="Helical" evidence="2">
    <location>
        <begin position="484"/>
        <end position="503"/>
    </location>
</feature>
<keyword evidence="5" id="KW-1185">Reference proteome</keyword>
<feature type="transmembrane region" description="Helical" evidence="2">
    <location>
        <begin position="426"/>
        <end position="449"/>
    </location>
</feature>
<feature type="transmembrane region" description="Helical" evidence="2">
    <location>
        <begin position="510"/>
        <end position="528"/>
    </location>
</feature>
<keyword evidence="2" id="KW-0812">Transmembrane</keyword>
<feature type="transmembrane region" description="Helical" evidence="2">
    <location>
        <begin position="534"/>
        <end position="558"/>
    </location>
</feature>
<feature type="domain" description="Major facilitator superfamily (MFS) profile" evidence="3">
    <location>
        <begin position="430"/>
        <end position="856"/>
    </location>
</feature>
<dbReference type="SUPFAM" id="SSF103473">
    <property type="entry name" value="MFS general substrate transporter"/>
    <property type="match status" value="2"/>
</dbReference>